<evidence type="ECO:0000313" key="2">
    <source>
        <dbReference type="EMBL" id="MBO1363590.1"/>
    </source>
</evidence>
<dbReference type="RefSeq" id="WP_107581300.1">
    <property type="nucleotide sequence ID" value="NZ_JAERMS010000020.1"/>
</dbReference>
<evidence type="ECO:0008006" key="4">
    <source>
        <dbReference type="Google" id="ProtNLM"/>
    </source>
</evidence>
<gene>
    <name evidence="2" type="ORF">JHU38_07375</name>
</gene>
<proteinExistence type="predicted"/>
<comment type="caution">
    <text evidence="2">The sequence shown here is derived from an EMBL/GenBank/DDBJ whole genome shotgun (WGS) entry which is preliminary data.</text>
</comment>
<dbReference type="Proteomes" id="UP000664265">
    <property type="component" value="Unassembled WGS sequence"/>
</dbReference>
<keyword evidence="1" id="KW-0732">Signal</keyword>
<organism evidence="2 3">
    <name type="scientific">Prevotella illustrans</name>
    <dbReference type="NCBI Taxonomy" id="2800387"/>
    <lineage>
        <taxon>Bacteria</taxon>
        <taxon>Pseudomonadati</taxon>
        <taxon>Bacteroidota</taxon>
        <taxon>Bacteroidia</taxon>
        <taxon>Bacteroidales</taxon>
        <taxon>Prevotellaceae</taxon>
        <taxon>Prevotella</taxon>
    </lineage>
</organism>
<dbReference type="EMBL" id="JAERMS010000020">
    <property type="protein sequence ID" value="MBO1363590.1"/>
    <property type="molecule type" value="Genomic_DNA"/>
</dbReference>
<accession>A0ABS3M649</accession>
<feature type="chain" id="PRO_5047093720" description="Lipocalin-like domain-containing protein" evidence="1">
    <location>
        <begin position="22"/>
        <end position="261"/>
    </location>
</feature>
<keyword evidence="3" id="KW-1185">Reference proteome</keyword>
<protein>
    <recommendedName>
        <fullName evidence="4">Lipocalin-like domain-containing protein</fullName>
    </recommendedName>
</protein>
<evidence type="ECO:0000313" key="3">
    <source>
        <dbReference type="Proteomes" id="UP000664265"/>
    </source>
</evidence>
<name>A0ABS3M649_9BACT</name>
<evidence type="ECO:0000256" key="1">
    <source>
        <dbReference type="SAM" id="SignalP"/>
    </source>
</evidence>
<feature type="signal peptide" evidence="1">
    <location>
        <begin position="1"/>
        <end position="21"/>
    </location>
</feature>
<reference evidence="2 3" key="1">
    <citation type="submission" date="2021-01" db="EMBL/GenBank/DDBJ databases">
        <title>Prevotella A2931 sp. nov.</title>
        <authorList>
            <person name="Buhl M."/>
            <person name="Oberhettinger P."/>
        </authorList>
    </citation>
    <scope>NUCLEOTIDE SEQUENCE [LARGE SCALE GENOMIC DNA]</scope>
    <source>
        <strain evidence="2 3">A2931</strain>
    </source>
</reference>
<sequence length="261" mass="30006">MKTKLLLRLGAFLFLALYLTACSSNSNEEEQNQNSLYKQMQLSGYWTAQDFTNAQGNIVEIHFTSSQHVHVKYVTSDNAVEGSVASYKEEGSDKIRLTLFKKTEIMGVTELRCDLKTKEIHFTCDGKDYTLTKREHDHLGIIRGKWTSAYYRSYSLKPDDTDYNTVEFGAENENSEAERWVMKFEGHTNVGNPTSATLSYKTETVAWKYAANLNILLDTQQGEKEIAFQFVYRPDLKTIVLELNWAPTLPDNYITYTKNHK</sequence>